<dbReference type="OrthoDB" id="5515299at2"/>
<accession>A0A0K1Q2E2</accession>
<dbReference type="Proteomes" id="UP000064967">
    <property type="component" value="Chromosome"/>
</dbReference>
<keyword evidence="2" id="KW-1185">Reference proteome</keyword>
<dbReference type="EMBL" id="CP012333">
    <property type="protein sequence ID" value="AKU99554.1"/>
    <property type="molecule type" value="Genomic_DNA"/>
</dbReference>
<organism evidence="1 2">
    <name type="scientific">Labilithrix luteola</name>
    <dbReference type="NCBI Taxonomy" id="1391654"/>
    <lineage>
        <taxon>Bacteria</taxon>
        <taxon>Pseudomonadati</taxon>
        <taxon>Myxococcota</taxon>
        <taxon>Polyangia</taxon>
        <taxon>Polyangiales</taxon>
        <taxon>Labilitrichaceae</taxon>
        <taxon>Labilithrix</taxon>
    </lineage>
</organism>
<dbReference type="RefSeq" id="WP_146650993.1">
    <property type="nucleotide sequence ID" value="NZ_CP012333.1"/>
</dbReference>
<evidence type="ECO:0000313" key="2">
    <source>
        <dbReference type="Proteomes" id="UP000064967"/>
    </source>
</evidence>
<dbReference type="AlphaFoldDB" id="A0A0K1Q2E2"/>
<protein>
    <submittedName>
        <fullName evidence="1">Uncharacterized protein</fullName>
    </submittedName>
</protein>
<sequence length="152" mass="16584">MSSSPSPTPQQLKKALIASGFEVFRTLPEEVVLAERVRENLILDSGVRLGPVQEGLRVRVVLRAQRADFPSEDEALLFERVRKLAEPAVADGFLEIATSVNAVKDPADPERTLDTFYELSLARDVATVEDAVPVLKFALSLEKAVAAIAEGR</sequence>
<name>A0A0K1Q2E2_9BACT</name>
<gene>
    <name evidence="1" type="ORF">AKJ09_06218</name>
</gene>
<reference evidence="1 2" key="1">
    <citation type="submission" date="2015-08" db="EMBL/GenBank/DDBJ databases">
        <authorList>
            <person name="Babu N.S."/>
            <person name="Beckwith C.J."/>
            <person name="Beseler K.G."/>
            <person name="Brison A."/>
            <person name="Carone J.V."/>
            <person name="Caskin T.P."/>
            <person name="Diamond M."/>
            <person name="Durham M.E."/>
            <person name="Foxe J.M."/>
            <person name="Go M."/>
            <person name="Henderson B.A."/>
            <person name="Jones I.B."/>
            <person name="McGettigan J.A."/>
            <person name="Micheletti S.J."/>
            <person name="Nasrallah M.E."/>
            <person name="Ortiz D."/>
            <person name="Piller C.R."/>
            <person name="Privatt S.R."/>
            <person name="Schneider S.L."/>
            <person name="Sharp S."/>
            <person name="Smith T.C."/>
            <person name="Stanton J.D."/>
            <person name="Ullery H.E."/>
            <person name="Wilson R.J."/>
            <person name="Serrano M.G."/>
            <person name="Buck G."/>
            <person name="Lee V."/>
            <person name="Wang Y."/>
            <person name="Carvalho R."/>
            <person name="Voegtly L."/>
            <person name="Shi R."/>
            <person name="Duckworth R."/>
            <person name="Johnson A."/>
            <person name="Loviza R."/>
            <person name="Walstead R."/>
            <person name="Shah Z."/>
            <person name="Kiflezghi M."/>
            <person name="Wade K."/>
            <person name="Ball S.L."/>
            <person name="Bradley K.W."/>
            <person name="Asai D.J."/>
            <person name="Bowman C.A."/>
            <person name="Russell D.A."/>
            <person name="Pope W.H."/>
            <person name="Jacobs-Sera D."/>
            <person name="Hendrix R.W."/>
            <person name="Hatfull G.F."/>
        </authorList>
    </citation>
    <scope>NUCLEOTIDE SEQUENCE [LARGE SCALE GENOMIC DNA]</scope>
    <source>
        <strain evidence="1 2">DSM 27648</strain>
    </source>
</reference>
<proteinExistence type="predicted"/>
<evidence type="ECO:0000313" key="1">
    <source>
        <dbReference type="EMBL" id="AKU99554.1"/>
    </source>
</evidence>
<dbReference type="STRING" id="1391654.AKJ09_06218"/>
<dbReference type="KEGG" id="llu:AKJ09_06218"/>